<dbReference type="Pfam" id="PF00174">
    <property type="entry name" value="Oxidored_molyb"/>
    <property type="match status" value="1"/>
</dbReference>
<dbReference type="PANTHER" id="PTHR19372:SF7">
    <property type="entry name" value="SULFITE OXIDASE, MITOCHONDRIAL"/>
    <property type="match status" value="1"/>
</dbReference>
<dbReference type="InterPro" id="IPR036374">
    <property type="entry name" value="OxRdtase_Mopterin-bd_sf"/>
</dbReference>
<organism evidence="4 5">
    <name type="scientific">Nocardioides phosphati</name>
    <dbReference type="NCBI Taxonomy" id="1867775"/>
    <lineage>
        <taxon>Bacteria</taxon>
        <taxon>Bacillati</taxon>
        <taxon>Actinomycetota</taxon>
        <taxon>Actinomycetes</taxon>
        <taxon>Propionibacteriales</taxon>
        <taxon>Nocardioidaceae</taxon>
        <taxon>Nocardioides</taxon>
    </lineage>
</organism>
<dbReference type="PANTHER" id="PTHR19372">
    <property type="entry name" value="SULFITE REDUCTASE"/>
    <property type="match status" value="1"/>
</dbReference>
<evidence type="ECO:0000259" key="3">
    <source>
        <dbReference type="Pfam" id="PF00174"/>
    </source>
</evidence>
<feature type="domain" description="Oxidoreductase molybdopterin-binding" evidence="3">
    <location>
        <begin position="256"/>
        <end position="402"/>
    </location>
</feature>
<dbReference type="EMBL" id="BMNI01000008">
    <property type="protein sequence ID" value="GGO92311.1"/>
    <property type="molecule type" value="Genomic_DNA"/>
</dbReference>
<keyword evidence="2" id="KW-0812">Transmembrane</keyword>
<keyword evidence="5" id="KW-1185">Reference proteome</keyword>
<accession>A0ABQ2NDN0</accession>
<evidence type="ECO:0000256" key="1">
    <source>
        <dbReference type="SAM" id="MobiDB-lite"/>
    </source>
</evidence>
<reference evidence="5" key="1">
    <citation type="journal article" date="2019" name="Int. J. Syst. Evol. Microbiol.">
        <title>The Global Catalogue of Microorganisms (GCM) 10K type strain sequencing project: providing services to taxonomists for standard genome sequencing and annotation.</title>
        <authorList>
            <consortium name="The Broad Institute Genomics Platform"/>
            <consortium name="The Broad Institute Genome Sequencing Center for Infectious Disease"/>
            <person name="Wu L."/>
            <person name="Ma J."/>
        </authorList>
    </citation>
    <scope>NUCLEOTIDE SEQUENCE [LARGE SCALE GENOMIC DNA]</scope>
    <source>
        <strain evidence="5">CGMCC 4.7371</strain>
    </source>
</reference>
<feature type="transmembrane region" description="Helical" evidence="2">
    <location>
        <begin position="90"/>
        <end position="108"/>
    </location>
</feature>
<proteinExistence type="predicted"/>
<dbReference type="Gene3D" id="2.60.40.650">
    <property type="match status" value="1"/>
</dbReference>
<protein>
    <submittedName>
        <fullName evidence="4">Molybdopterin-binding protein</fullName>
    </submittedName>
</protein>
<name>A0ABQ2NDN0_9ACTN</name>
<evidence type="ECO:0000313" key="5">
    <source>
        <dbReference type="Proteomes" id="UP000655410"/>
    </source>
</evidence>
<dbReference type="SUPFAM" id="SSF56524">
    <property type="entry name" value="Oxidoreductase molybdopterin-binding domain"/>
    <property type="match status" value="1"/>
</dbReference>
<dbReference type="SUPFAM" id="SSF81296">
    <property type="entry name" value="E set domains"/>
    <property type="match status" value="1"/>
</dbReference>
<dbReference type="InterPro" id="IPR000572">
    <property type="entry name" value="OxRdtase_Mopterin-bd_dom"/>
</dbReference>
<feature type="transmembrane region" description="Helical" evidence="2">
    <location>
        <begin position="182"/>
        <end position="204"/>
    </location>
</feature>
<dbReference type="RefSeq" id="WP_188784682.1">
    <property type="nucleotide sequence ID" value="NZ_BMNI01000008.1"/>
</dbReference>
<keyword evidence="2" id="KW-1133">Transmembrane helix</keyword>
<comment type="caution">
    <text evidence="4">The sequence shown here is derived from an EMBL/GenBank/DDBJ whole genome shotgun (WGS) entry which is preliminary data.</text>
</comment>
<gene>
    <name evidence="4" type="ORF">GCM10011584_28420</name>
</gene>
<dbReference type="InterPro" id="IPR014756">
    <property type="entry name" value="Ig_E-set"/>
</dbReference>
<feature type="transmembrane region" description="Helical" evidence="2">
    <location>
        <begin position="66"/>
        <end position="83"/>
    </location>
</feature>
<evidence type="ECO:0000256" key="2">
    <source>
        <dbReference type="SAM" id="Phobius"/>
    </source>
</evidence>
<keyword evidence="2" id="KW-0472">Membrane</keyword>
<feature type="transmembrane region" description="Helical" evidence="2">
    <location>
        <begin position="120"/>
        <end position="137"/>
    </location>
</feature>
<sequence length="535" mass="56535">MSTVRLRWGTAGLVAGAAGFGVAYGSAQFLGRRLTPFDAVAELVIDLTPGSFSHWFIERFGTSDKFVLGLIIAVLTVALLFAAGRLAASAWWAPLPLYAALGGIAAVAALTRDDSAPDDAVPVALGVVTWIVALALLTEPFDRARAAGAGVGDPVHGDPVHGDPSLGDPALGELDRPTRRSVLVRTGLVAAMAGATAVLGPLLGHGRRRVEQARRLLNLPVTPARVPKGVSVGVDGVAPWQTPNAAFYRIDTAFTKPAIDPAAWRLRIHGMVEREVVMTYQDLLDQEVTEDWITLNCVSNPVGGDLIGNARWSGVRIAPLLAEAGVKPGADAVLQTSEDGWTCGTPLEALTDGRQAMVAFAMNGEALPIEHGFPARVVVPGLYGYVSACKWVVSLEVTRFDRISAYWTELGWAEQAPLQISSRVDVPREGEELEAGEVRLAGVAWAQHTGIAAVEYAVDGGPWLRAETAGTALRADGGPNRDTWVQWSATESLAAGDHEVRVRAVGDDGSVQTGVERDVVPAGATGWHTRRFSVG</sequence>
<dbReference type="Proteomes" id="UP000655410">
    <property type="component" value="Unassembled WGS sequence"/>
</dbReference>
<evidence type="ECO:0000313" key="4">
    <source>
        <dbReference type="EMBL" id="GGO92311.1"/>
    </source>
</evidence>
<feature type="region of interest" description="Disordered" evidence="1">
    <location>
        <begin position="152"/>
        <end position="172"/>
    </location>
</feature>
<dbReference type="Gene3D" id="3.90.420.10">
    <property type="entry name" value="Oxidoreductase, molybdopterin-binding domain"/>
    <property type="match status" value="1"/>
</dbReference>